<dbReference type="EMBL" id="JBHLUD010000002">
    <property type="protein sequence ID" value="MFC0541635.1"/>
    <property type="molecule type" value="Genomic_DNA"/>
</dbReference>
<dbReference type="SUPFAM" id="SSF46689">
    <property type="entry name" value="Homeodomain-like"/>
    <property type="match status" value="1"/>
</dbReference>
<dbReference type="SUPFAM" id="SSF48498">
    <property type="entry name" value="Tetracyclin repressor-like, C-terminal domain"/>
    <property type="match status" value="1"/>
</dbReference>
<feature type="domain" description="HTH tetR-type" evidence="5">
    <location>
        <begin position="6"/>
        <end position="64"/>
    </location>
</feature>
<name>A0ABV6MNX3_9PSEU</name>
<dbReference type="PROSITE" id="PS50977">
    <property type="entry name" value="HTH_TETR_2"/>
    <property type="match status" value="1"/>
</dbReference>
<reference evidence="6 7" key="1">
    <citation type="submission" date="2024-09" db="EMBL/GenBank/DDBJ databases">
        <authorList>
            <person name="Sun Q."/>
            <person name="Mori K."/>
        </authorList>
    </citation>
    <scope>NUCLEOTIDE SEQUENCE [LARGE SCALE GENOMIC DNA]</scope>
    <source>
        <strain evidence="6 7">TBRC 1432</strain>
    </source>
</reference>
<comment type="caution">
    <text evidence="6">The sequence shown here is derived from an EMBL/GenBank/DDBJ whole genome shotgun (WGS) entry which is preliminary data.</text>
</comment>
<evidence type="ECO:0000313" key="7">
    <source>
        <dbReference type="Proteomes" id="UP001589810"/>
    </source>
</evidence>
<dbReference type="PANTHER" id="PTHR30055:SF234">
    <property type="entry name" value="HTH-TYPE TRANSCRIPTIONAL REGULATOR BETI"/>
    <property type="match status" value="1"/>
</dbReference>
<evidence type="ECO:0000256" key="2">
    <source>
        <dbReference type="ARBA" id="ARBA00023125"/>
    </source>
</evidence>
<dbReference type="Pfam" id="PF00440">
    <property type="entry name" value="TetR_N"/>
    <property type="match status" value="1"/>
</dbReference>
<feature type="DNA-binding region" description="H-T-H motif" evidence="4">
    <location>
        <begin position="27"/>
        <end position="46"/>
    </location>
</feature>
<dbReference type="InterPro" id="IPR036271">
    <property type="entry name" value="Tet_transcr_reg_TetR-rel_C_sf"/>
</dbReference>
<evidence type="ECO:0000256" key="4">
    <source>
        <dbReference type="PROSITE-ProRule" id="PRU00335"/>
    </source>
</evidence>
<dbReference type="InterPro" id="IPR050109">
    <property type="entry name" value="HTH-type_TetR-like_transc_reg"/>
</dbReference>
<keyword evidence="7" id="KW-1185">Reference proteome</keyword>
<keyword evidence="2 4" id="KW-0238">DNA-binding</keyword>
<dbReference type="InterPro" id="IPR009057">
    <property type="entry name" value="Homeodomain-like_sf"/>
</dbReference>
<sequence length="179" mass="19370">MRTDAARNLELVLTTAARMLAADPGTTVAMIAAEADVDRRTVYRRFAGREELLAAVYQARLAAIEQAVEVARLPEASVVVALHRYVEEIIGVNRKWPVDLGRWKADPGARERRDRVVADVDAFLRRAVDEGVLRSGLPEGWLGAVLGQLLALGGRELSELSAAQAADVVVETFLRGAGA</sequence>
<dbReference type="Proteomes" id="UP001589810">
    <property type="component" value="Unassembled WGS sequence"/>
</dbReference>
<evidence type="ECO:0000256" key="3">
    <source>
        <dbReference type="ARBA" id="ARBA00023163"/>
    </source>
</evidence>
<keyword evidence="3" id="KW-0804">Transcription</keyword>
<dbReference type="RefSeq" id="WP_273942336.1">
    <property type="nucleotide sequence ID" value="NZ_CP097263.1"/>
</dbReference>
<evidence type="ECO:0000313" key="6">
    <source>
        <dbReference type="EMBL" id="MFC0541635.1"/>
    </source>
</evidence>
<evidence type="ECO:0000259" key="5">
    <source>
        <dbReference type="PROSITE" id="PS50977"/>
    </source>
</evidence>
<evidence type="ECO:0000256" key="1">
    <source>
        <dbReference type="ARBA" id="ARBA00023015"/>
    </source>
</evidence>
<organism evidence="6 7">
    <name type="scientific">Kutzneria chonburiensis</name>
    <dbReference type="NCBI Taxonomy" id="1483604"/>
    <lineage>
        <taxon>Bacteria</taxon>
        <taxon>Bacillati</taxon>
        <taxon>Actinomycetota</taxon>
        <taxon>Actinomycetes</taxon>
        <taxon>Pseudonocardiales</taxon>
        <taxon>Pseudonocardiaceae</taxon>
        <taxon>Kutzneria</taxon>
    </lineage>
</organism>
<keyword evidence="1" id="KW-0805">Transcription regulation</keyword>
<dbReference type="Gene3D" id="1.10.357.10">
    <property type="entry name" value="Tetracycline Repressor, domain 2"/>
    <property type="match status" value="1"/>
</dbReference>
<protein>
    <submittedName>
        <fullName evidence="6">TetR/AcrR family transcriptional regulator</fullName>
    </submittedName>
</protein>
<dbReference type="InterPro" id="IPR001647">
    <property type="entry name" value="HTH_TetR"/>
</dbReference>
<gene>
    <name evidence="6" type="ORF">ACFFH7_09090</name>
</gene>
<dbReference type="PANTHER" id="PTHR30055">
    <property type="entry name" value="HTH-TYPE TRANSCRIPTIONAL REGULATOR RUTR"/>
    <property type="match status" value="1"/>
</dbReference>
<accession>A0ABV6MNX3</accession>
<proteinExistence type="predicted"/>